<keyword evidence="8" id="KW-0624">Polysaccharide degradation</keyword>
<comment type="caution">
    <text evidence="11">The sequence shown here is derived from an EMBL/GenBank/DDBJ whole genome shotgun (WGS) entry which is preliminary data.</text>
</comment>
<dbReference type="InterPro" id="IPR001223">
    <property type="entry name" value="Glyco_hydro18_cat"/>
</dbReference>
<dbReference type="PANTHER" id="PTHR11177:SF333">
    <property type="entry name" value="CHITINASE"/>
    <property type="match status" value="1"/>
</dbReference>
<comment type="catalytic activity">
    <reaction evidence="1">
        <text>Random endo-hydrolysis of N-acetyl-beta-D-glucosaminide (1-&gt;4)-beta-linkages in chitin and chitodextrins.</text>
        <dbReference type="EC" id="3.2.1.14"/>
    </reaction>
</comment>
<protein>
    <recommendedName>
        <fullName evidence="3">chitinase</fullName>
        <ecNumber evidence="3">3.2.1.14</ecNumber>
    </recommendedName>
</protein>
<dbReference type="GeneID" id="67000351"/>
<evidence type="ECO:0000256" key="5">
    <source>
        <dbReference type="ARBA" id="ARBA00023024"/>
    </source>
</evidence>
<feature type="domain" description="GH18" evidence="10">
    <location>
        <begin position="1"/>
        <end position="260"/>
    </location>
</feature>
<reference evidence="11 12" key="1">
    <citation type="submission" date="2018-10" db="EMBL/GenBank/DDBJ databases">
        <title>Pan-genome distribution and transcriptional activeness of fungal secondary metabolism genes in Aspergillus section Fumigati.</title>
        <authorList>
            <person name="Takahashi H."/>
            <person name="Umemura M."/>
            <person name="Ninomiya A."/>
            <person name="Kusuya Y."/>
            <person name="Urayama S."/>
            <person name="Shimizu M."/>
            <person name="Watanabe A."/>
            <person name="Kamei K."/>
            <person name="Yaguchi T."/>
            <person name="Hagiwara D."/>
        </authorList>
    </citation>
    <scope>NUCLEOTIDE SEQUENCE [LARGE SCALE GENOMIC DNA]</scope>
    <source>
        <strain evidence="11 12">IFM 55266</strain>
    </source>
</reference>
<accession>A0A9P3B838</accession>
<dbReference type="EMBL" id="BHVY01000001">
    <property type="protein sequence ID" value="GIJ83219.1"/>
    <property type="molecule type" value="Genomic_DNA"/>
</dbReference>
<dbReference type="EC" id="3.2.1.14" evidence="3"/>
<evidence type="ECO:0000256" key="8">
    <source>
        <dbReference type="ARBA" id="ARBA00023326"/>
    </source>
</evidence>
<dbReference type="InterPro" id="IPR029070">
    <property type="entry name" value="Chitinase_insertion_sf"/>
</dbReference>
<keyword evidence="4 9" id="KW-0378">Hydrolase</keyword>
<dbReference type="AlphaFoldDB" id="A0A9P3B838"/>
<evidence type="ECO:0000256" key="1">
    <source>
        <dbReference type="ARBA" id="ARBA00000822"/>
    </source>
</evidence>
<dbReference type="InterPro" id="IPR050314">
    <property type="entry name" value="Glycosyl_Hydrlase_18"/>
</dbReference>
<dbReference type="PANTHER" id="PTHR11177">
    <property type="entry name" value="CHITINASE"/>
    <property type="match status" value="1"/>
</dbReference>
<dbReference type="InterPro" id="IPR017853">
    <property type="entry name" value="GH"/>
</dbReference>
<evidence type="ECO:0000313" key="11">
    <source>
        <dbReference type="EMBL" id="GIJ83219.1"/>
    </source>
</evidence>
<name>A0A9P3B838_9EURO</name>
<comment type="similarity">
    <text evidence="2">Belongs to the glycosyl hydrolase 18 family. Chitinase class V subfamily.</text>
</comment>
<evidence type="ECO:0000256" key="6">
    <source>
        <dbReference type="ARBA" id="ARBA00023277"/>
    </source>
</evidence>
<evidence type="ECO:0000259" key="10">
    <source>
        <dbReference type="PROSITE" id="PS51910"/>
    </source>
</evidence>
<gene>
    <name evidence="11" type="ORF">Asppvi_001739</name>
</gene>
<dbReference type="SUPFAM" id="SSF51445">
    <property type="entry name" value="(Trans)glycosidases"/>
    <property type="match status" value="1"/>
</dbReference>
<keyword evidence="6" id="KW-0119">Carbohydrate metabolism</keyword>
<dbReference type="RefSeq" id="XP_043153966.1">
    <property type="nucleotide sequence ID" value="XM_043298031.1"/>
</dbReference>
<keyword evidence="7 9" id="KW-0326">Glycosidase</keyword>
<dbReference type="GO" id="GO:0008061">
    <property type="term" value="F:chitin binding"/>
    <property type="evidence" value="ECO:0007669"/>
    <property type="project" value="InterPro"/>
</dbReference>
<keyword evidence="12" id="KW-1185">Reference proteome</keyword>
<evidence type="ECO:0000256" key="3">
    <source>
        <dbReference type="ARBA" id="ARBA00012729"/>
    </source>
</evidence>
<dbReference type="PROSITE" id="PS51910">
    <property type="entry name" value="GH18_2"/>
    <property type="match status" value="1"/>
</dbReference>
<dbReference type="Gene3D" id="3.10.50.10">
    <property type="match status" value="1"/>
</dbReference>
<evidence type="ECO:0000256" key="2">
    <source>
        <dbReference type="ARBA" id="ARBA00008682"/>
    </source>
</evidence>
<dbReference type="Proteomes" id="UP001043456">
    <property type="component" value="Unassembled WGS sequence"/>
</dbReference>
<dbReference type="GO" id="GO:0008843">
    <property type="term" value="F:endochitinase activity"/>
    <property type="evidence" value="ECO:0007669"/>
    <property type="project" value="UniProtKB-EC"/>
</dbReference>
<dbReference type="PROSITE" id="PS01095">
    <property type="entry name" value="GH18_1"/>
    <property type="match status" value="1"/>
</dbReference>
<proteinExistence type="inferred from homology"/>
<dbReference type="OrthoDB" id="73875at2759"/>
<evidence type="ECO:0000256" key="7">
    <source>
        <dbReference type="ARBA" id="ARBA00023295"/>
    </source>
</evidence>
<sequence>MARSGATRRAFIESLINFMQTWGFDGVDLDWEYPGAEDRGGVAADTANYVLLLKDLKDAFGGRYGLSVTLPASYWYLRWFDLPSMQEYVDFFNIMTYDIHGVWDASNKFTGPYVRPHTNLTEIKQGLDLLWRNKINPSAVNMGIGWYGRSFTLQDPTCDKPGCIFRFGGNPGECTKSSGTLSNAEIQRIIARTQVNPTIDREAAVKWIKFDTDQWVSYDDGETIQMKMSAAGQLCLGGSLIWALDQDSADHTSSNDLLGLGTASGVAPEDAAKIRTMQTDAQRAATIRNSCYWSFCGEACVPGYIAETYAKGQVMGIERDTVCRGDNLRTLCCAPGTNTGSCSWYGWRGVGMPCYTNSCPAGTDLVAANTNSYLDDSDGGVNHNLTCNGGSQSYCCSGFVPSSFENTDSLPLIGQQALTKRSSKPSFDPTFLAIANTVGALLGGSTTFVTLFWNYVLSPFQYMPVEDKTTSSWKNYAGVIAHQIGQGALGPGVTDLEPAPTPQPTKKPKAKATQIGRYKVSQFGPDDEDCETTYTCAYGQGWDEICDNQRWAIDKALNGKRVYHKAPSRPEWTYKDKWPRMRHKEYASRAKQPVVNGRVRCDVDEFPLASLEEAGRGAYQVVRFVNGQANAAQGQDWNNWLVATWTPCSQLRATHGKSAPPITWSFGPFQEGDRRINARTDGEHFIEAYGFNSQIRGGECWATYTYTTTEKVSISVVVDQGFRALPDDPMFRKPYVWPSFNNYKKPPSSTNLPRLIADTQWLKREIALGVLEEELPLSAIYEAEKASVLIENQESLNHAYPTVSATSSLSIGRYQDASRPVLRSVFPIQTGAVASDSPMMERRMRHLNAHRHGG</sequence>
<dbReference type="InterPro" id="IPR011583">
    <property type="entry name" value="Chitinase_II/V-like_cat"/>
</dbReference>
<organism evidence="11 12">
    <name type="scientific">Aspergillus pseudoviridinutans</name>
    <dbReference type="NCBI Taxonomy" id="1517512"/>
    <lineage>
        <taxon>Eukaryota</taxon>
        <taxon>Fungi</taxon>
        <taxon>Dikarya</taxon>
        <taxon>Ascomycota</taxon>
        <taxon>Pezizomycotina</taxon>
        <taxon>Eurotiomycetes</taxon>
        <taxon>Eurotiomycetidae</taxon>
        <taxon>Eurotiales</taxon>
        <taxon>Aspergillaceae</taxon>
        <taxon>Aspergillus</taxon>
        <taxon>Aspergillus subgen. Fumigati</taxon>
    </lineage>
</organism>
<keyword evidence="5" id="KW-0146">Chitin degradation</keyword>
<evidence type="ECO:0000256" key="4">
    <source>
        <dbReference type="ARBA" id="ARBA00022801"/>
    </source>
</evidence>
<evidence type="ECO:0000313" key="12">
    <source>
        <dbReference type="Proteomes" id="UP001043456"/>
    </source>
</evidence>
<dbReference type="Pfam" id="PF00704">
    <property type="entry name" value="Glyco_hydro_18"/>
    <property type="match status" value="1"/>
</dbReference>
<dbReference type="Gene3D" id="3.20.20.80">
    <property type="entry name" value="Glycosidases"/>
    <property type="match status" value="1"/>
</dbReference>
<dbReference type="SMART" id="SM00636">
    <property type="entry name" value="Glyco_18"/>
    <property type="match status" value="1"/>
</dbReference>
<dbReference type="SUPFAM" id="SSF54556">
    <property type="entry name" value="Chitinase insertion domain"/>
    <property type="match status" value="1"/>
</dbReference>
<dbReference type="GO" id="GO:0000272">
    <property type="term" value="P:polysaccharide catabolic process"/>
    <property type="evidence" value="ECO:0007669"/>
    <property type="project" value="UniProtKB-KW"/>
</dbReference>
<evidence type="ECO:0000256" key="9">
    <source>
        <dbReference type="RuleBase" id="RU000489"/>
    </source>
</evidence>
<dbReference type="InterPro" id="IPR001579">
    <property type="entry name" value="Glyco_hydro_18_chit_AS"/>
</dbReference>
<dbReference type="GO" id="GO:0006032">
    <property type="term" value="P:chitin catabolic process"/>
    <property type="evidence" value="ECO:0007669"/>
    <property type="project" value="UniProtKB-KW"/>
</dbReference>